<proteinExistence type="inferred from homology"/>
<comment type="caution">
    <text evidence="11">The sequence shown here is derived from an EMBL/GenBank/DDBJ whole genome shotgun (WGS) entry which is preliminary data.</text>
</comment>
<gene>
    <name evidence="11" type="primary">dacC_3</name>
    <name evidence="11" type="ORF">IWT30_02244</name>
</gene>
<dbReference type="PANTHER" id="PTHR21581">
    <property type="entry name" value="D-ALANYL-D-ALANINE CARBOXYPEPTIDASE"/>
    <property type="match status" value="1"/>
</dbReference>
<evidence type="ECO:0000256" key="9">
    <source>
        <dbReference type="RuleBase" id="RU004016"/>
    </source>
</evidence>
<name>A0A1Z5IEV3_9LACO</name>
<protein>
    <submittedName>
        <fullName evidence="11">D-alanyl-D-alanine carboxypeptidase</fullName>
    </submittedName>
</protein>
<comment type="similarity">
    <text evidence="1 9">Belongs to the peptidase S11 family.</text>
</comment>
<dbReference type="Proteomes" id="UP000198374">
    <property type="component" value="Unassembled WGS sequence"/>
</dbReference>
<evidence type="ECO:0000256" key="1">
    <source>
        <dbReference type="ARBA" id="ARBA00007164"/>
    </source>
</evidence>
<evidence type="ECO:0000256" key="5">
    <source>
        <dbReference type="ARBA" id="ARBA00022984"/>
    </source>
</evidence>
<dbReference type="GO" id="GO:0009252">
    <property type="term" value="P:peptidoglycan biosynthetic process"/>
    <property type="evidence" value="ECO:0007669"/>
    <property type="project" value="UniProtKB-KW"/>
</dbReference>
<evidence type="ECO:0000259" key="10">
    <source>
        <dbReference type="Pfam" id="PF00768"/>
    </source>
</evidence>
<accession>A0A1Z5IEV3</accession>
<feature type="active site" evidence="7">
    <location>
        <position position="220"/>
    </location>
</feature>
<dbReference type="InterPro" id="IPR018044">
    <property type="entry name" value="Peptidase_S11"/>
</dbReference>
<feature type="active site" description="Acyl-ester intermediate" evidence="7">
    <location>
        <position position="156"/>
    </location>
</feature>
<dbReference type="GO" id="GO:0008360">
    <property type="term" value="P:regulation of cell shape"/>
    <property type="evidence" value="ECO:0007669"/>
    <property type="project" value="UniProtKB-KW"/>
</dbReference>
<dbReference type="PRINTS" id="PR00725">
    <property type="entry name" value="DADACBPTASE1"/>
</dbReference>
<dbReference type="AlphaFoldDB" id="A0A1Z5IEV3"/>
<keyword evidence="4" id="KW-0133">Cell shape</keyword>
<dbReference type="Gene3D" id="3.40.710.10">
    <property type="entry name" value="DD-peptidase/beta-lactamase superfamily"/>
    <property type="match status" value="1"/>
</dbReference>
<keyword evidence="2" id="KW-0732">Signal</keyword>
<dbReference type="OrthoDB" id="9791132at2"/>
<evidence type="ECO:0000313" key="11">
    <source>
        <dbReference type="EMBL" id="GAX00263.1"/>
    </source>
</evidence>
<feature type="active site" description="Proton acceptor" evidence="7">
    <location>
        <position position="159"/>
    </location>
</feature>
<evidence type="ECO:0000256" key="4">
    <source>
        <dbReference type="ARBA" id="ARBA00022960"/>
    </source>
</evidence>
<dbReference type="PANTHER" id="PTHR21581:SF11">
    <property type="entry name" value="D-ALANYL-D-ALANINE CARBOXYPEPTIDASE DACA"/>
    <property type="match status" value="1"/>
</dbReference>
<evidence type="ECO:0000256" key="3">
    <source>
        <dbReference type="ARBA" id="ARBA00022801"/>
    </source>
</evidence>
<organism evidence="11 12">
    <name type="scientific">Secundilactobacillus mixtipabuli</name>
    <dbReference type="NCBI Taxonomy" id="1435342"/>
    <lineage>
        <taxon>Bacteria</taxon>
        <taxon>Bacillati</taxon>
        <taxon>Bacillota</taxon>
        <taxon>Bacilli</taxon>
        <taxon>Lactobacillales</taxon>
        <taxon>Lactobacillaceae</taxon>
        <taxon>Secundilactobacillus</taxon>
    </lineage>
</organism>
<dbReference type="Pfam" id="PF00768">
    <property type="entry name" value="Peptidase_S11"/>
    <property type="match status" value="1"/>
</dbReference>
<dbReference type="InterPro" id="IPR001967">
    <property type="entry name" value="Peptidase_S11_N"/>
</dbReference>
<reference evidence="11 12" key="1">
    <citation type="submission" date="2015-11" db="EMBL/GenBank/DDBJ databases">
        <title>Draft genome sequences of new species of the genus Lactobacillus isolated from orchardgrass silage.</title>
        <authorList>
            <person name="Tohno M."/>
            <person name="Tanizawa Y."/>
            <person name="Arita M."/>
        </authorList>
    </citation>
    <scope>NUCLEOTIDE SEQUENCE [LARGE SCALE GENOMIC DNA]</scope>
    <source>
        <strain evidence="11 12">IWT30</strain>
    </source>
</reference>
<dbReference type="GO" id="GO:0071555">
    <property type="term" value="P:cell wall organization"/>
    <property type="evidence" value="ECO:0007669"/>
    <property type="project" value="UniProtKB-KW"/>
</dbReference>
<evidence type="ECO:0000256" key="7">
    <source>
        <dbReference type="PIRSR" id="PIRSR618044-1"/>
    </source>
</evidence>
<feature type="binding site" evidence="8">
    <location>
        <position position="346"/>
    </location>
    <ligand>
        <name>substrate</name>
    </ligand>
</feature>
<dbReference type="GO" id="GO:0006508">
    <property type="term" value="P:proteolysis"/>
    <property type="evidence" value="ECO:0007669"/>
    <property type="project" value="InterPro"/>
</dbReference>
<dbReference type="SUPFAM" id="SSF56601">
    <property type="entry name" value="beta-lactamase/transpeptidase-like"/>
    <property type="match status" value="1"/>
</dbReference>
<keyword evidence="5" id="KW-0573">Peptidoglycan synthesis</keyword>
<sequence length="396" mass="42837" precursor="true">MTTTLSNRFVKVLLITMATLLSLFTLMSIKPAAASAASYSVVSSSNMTKTAYHRASSKGAVYNLSHTKKLANLSSYPNTTWYATKQVTLKHGSTKAVYYAVKNGAGTVSGYVWHSYLTKGQAPLSLKYAKSAVAMNAKTDKVLWSKSANTPRAIASVSKLMTLYLVEQKVANTGSTWNSKVTTSYSGLKRMGASSVYGGFKFTQNSYTVKQLYQAALIESSNNAAIALGQWVAGGSTPAYNTKFIAMMNAQAKKWHLGNAKYVSANGMEQSALRGYGYSVSGGNANMVSATDVALIAKHLITDYPSVLTDSSRGSLTVAGQLCYNYNNLLPGRKYYDSSLKVDGLKTGYTDLAGYCFVGTGQKSGHDRLITVVLHDEDEFTETRSLMQYVYSKNLI</sequence>
<evidence type="ECO:0000256" key="2">
    <source>
        <dbReference type="ARBA" id="ARBA00022729"/>
    </source>
</evidence>
<keyword evidence="11" id="KW-0121">Carboxypeptidase</keyword>
<dbReference type="EMBL" id="BCMF01000014">
    <property type="protein sequence ID" value="GAX00263.1"/>
    <property type="molecule type" value="Genomic_DNA"/>
</dbReference>
<dbReference type="GO" id="GO:0009002">
    <property type="term" value="F:serine-type D-Ala-D-Ala carboxypeptidase activity"/>
    <property type="evidence" value="ECO:0007669"/>
    <property type="project" value="InterPro"/>
</dbReference>
<keyword evidence="12" id="KW-1185">Reference proteome</keyword>
<feature type="domain" description="Peptidase S11 D-alanyl-D-alanine carboxypeptidase A N-terminal" evidence="10">
    <location>
        <begin position="128"/>
        <end position="376"/>
    </location>
</feature>
<evidence type="ECO:0000256" key="6">
    <source>
        <dbReference type="ARBA" id="ARBA00023316"/>
    </source>
</evidence>
<evidence type="ECO:0000313" key="12">
    <source>
        <dbReference type="Proteomes" id="UP000198374"/>
    </source>
</evidence>
<evidence type="ECO:0000256" key="8">
    <source>
        <dbReference type="PIRSR" id="PIRSR618044-2"/>
    </source>
</evidence>
<keyword evidence="3" id="KW-0378">Hydrolase</keyword>
<dbReference type="RefSeq" id="WP_089110025.1">
    <property type="nucleotide sequence ID" value="NZ_BCMF01000014.1"/>
</dbReference>
<keyword evidence="6" id="KW-0961">Cell wall biogenesis/degradation</keyword>
<dbReference type="InterPro" id="IPR012338">
    <property type="entry name" value="Beta-lactam/transpept-like"/>
</dbReference>
<keyword evidence="11" id="KW-0645">Protease</keyword>